<dbReference type="PANTHER" id="PTHR15460">
    <property type="entry name" value="PEROXISOMAL MEMBRANE PROTEIN 4"/>
    <property type="match status" value="1"/>
</dbReference>
<dbReference type="AlphaFoldDB" id="A0A8S9U740"/>
<dbReference type="EMBL" id="JAACNO010002196">
    <property type="protein sequence ID" value="KAF4135197.1"/>
    <property type="molecule type" value="Genomic_DNA"/>
</dbReference>
<dbReference type="PROSITE" id="PS50076">
    <property type="entry name" value="DNAJ_2"/>
    <property type="match status" value="1"/>
</dbReference>
<dbReference type="InterPro" id="IPR001623">
    <property type="entry name" value="DnaJ_domain"/>
</dbReference>
<evidence type="ECO:0000313" key="4">
    <source>
        <dbReference type="Proteomes" id="UP000704712"/>
    </source>
</evidence>
<organism evidence="3 4">
    <name type="scientific">Phytophthora infestans</name>
    <name type="common">Potato late blight agent</name>
    <name type="synonym">Botrytis infestans</name>
    <dbReference type="NCBI Taxonomy" id="4787"/>
    <lineage>
        <taxon>Eukaryota</taxon>
        <taxon>Sar</taxon>
        <taxon>Stramenopiles</taxon>
        <taxon>Oomycota</taxon>
        <taxon>Peronosporomycetes</taxon>
        <taxon>Peronosporales</taxon>
        <taxon>Peronosporaceae</taxon>
        <taxon>Phytophthora</taxon>
    </lineage>
</organism>
<dbReference type="PANTHER" id="PTHR15460:SF3">
    <property type="entry name" value="PEROXISOMAL MEMBRANE PROTEIN 4"/>
    <property type="match status" value="1"/>
</dbReference>
<gene>
    <name evidence="3" type="ORF">GN958_ATG15612</name>
</gene>
<comment type="caution">
    <text evidence="3">The sequence shown here is derived from an EMBL/GenBank/DDBJ whole genome shotgun (WGS) entry which is preliminary data.</text>
</comment>
<proteinExistence type="predicted"/>
<dbReference type="Gene3D" id="1.10.287.110">
    <property type="entry name" value="DnaJ domain"/>
    <property type="match status" value="1"/>
</dbReference>
<dbReference type="InterPro" id="IPR019531">
    <property type="entry name" value="Pmp4"/>
</dbReference>
<evidence type="ECO:0000256" key="1">
    <source>
        <dbReference type="SAM" id="SignalP"/>
    </source>
</evidence>
<keyword evidence="1" id="KW-0732">Signal</keyword>
<dbReference type="SMART" id="SM00271">
    <property type="entry name" value="DnaJ"/>
    <property type="match status" value="1"/>
</dbReference>
<feature type="domain" description="J" evidence="2">
    <location>
        <begin position="903"/>
        <end position="970"/>
    </location>
</feature>
<evidence type="ECO:0000259" key="2">
    <source>
        <dbReference type="PROSITE" id="PS50076"/>
    </source>
</evidence>
<name>A0A8S9U740_PHYIN</name>
<sequence>MHSYAPQLWLLLLTVLFALHAVRAATKNDVWTKCTRSIPRCFTRPQQELLCFSSSRIVHDPTAPGQCAKVALGGRPLQSAKVASRVEMLRAVSIIQLCSGVQDTGPAQCWTAISAQIRQQVLATSVSSNTVADLDSKAAAIPLVQVCKNAQDDRPAQCLLLWFEISRGLSRQNAREAIKTAVALCKRFSGQTFALKLCVKQATPHLRIVIGSQIGVLQLCQFIGDGKNLPAVVECASKLGKKHISPSLIAQVCSGASDVAQPHTCFALAQQKLRWMSQEVQMALCTGAVAHAAIVPVNCALEMQLTARRLLSSDPGIFVANLCSGATNATIVTRCLKLVPTHAFTASQILRLCAASAMAPQIFEKGDAVNESLYPTRCATQARLLLQRSRSVSIGASSDQGMSASAAAVQVCEQATSDAPSKCLAVTKHDRTLPTTLRVQLCQRASSDSPQQCFRSLRKFINARRMDNYDAVMTCQQAESIGPAECVAELFHAIASVTRKVVAQLCHAAKDVEPARCFAASPTFYDDELKVLLCNQAESAAPALCAKSVVTRFAHQPSAKVSLCRGATTAAPAACAMEAPFGMDEESVVELCRSAKNTAPAQCAQEVLTSLNVPWHRVAQVCAGAASTTPGRCLAHYVRHSRLHFRALADHQVVVDCRHAVAQPSALRITKASYACPELRPKCPLQIVVTVLDQYGDPIVDNRYDDHDAGVVYMNAAFTGSYDKQHEYMHSGLPALQGSTYAKIVNGSAVFSNLIFTEAGVFTFTFRAGEGVSDEVARVVVHPDLTAEALQNRCEKLFTHFQCSAESAPTPKRDYQRNDIQMLLLPRGLQLSAVTCGEYWMENIGGLAFRGFSATKYVVYVLPRPFYDLFTHVAHSSLLHLVYANIFCGCYDRSMDIPRVGMSAWAVLGLKEGEARRPVIRRAYHQRSLEWHPDKWHALAASLPPIWQQELGGVYVLITQAYDQLTSSKKLEGTMQEALLAILRGVRNGSFYGTKVRAPHALVMIFLFQKGSIRQKLRGVVRLTFEHSKNLALFVGVYKSVFVVLRAHQEHALERHVGTGVGKPGAHWHAAVAGGIGGYLVWGRYSSVNFQIVMYLMSRVLISLVRMLAAKGYQPFAQHRFKHVYPLLATVVWASVMWLYENEPHSLHPSLLKSMQFLYDESCRWKDGLVEFLPSPVTTAVFLLTWLRF</sequence>
<dbReference type="CDD" id="cd06257">
    <property type="entry name" value="DnaJ"/>
    <property type="match status" value="1"/>
</dbReference>
<dbReference type="InterPro" id="IPR036869">
    <property type="entry name" value="J_dom_sf"/>
</dbReference>
<reference evidence="3" key="1">
    <citation type="submission" date="2020-03" db="EMBL/GenBank/DDBJ databases">
        <title>Hybrid Assembly of Korean Phytophthora infestans isolates.</title>
        <authorList>
            <person name="Prokchorchik M."/>
            <person name="Lee Y."/>
            <person name="Seo J."/>
            <person name="Cho J.-H."/>
            <person name="Park Y.-E."/>
            <person name="Jang D.-C."/>
            <person name="Im J.-S."/>
            <person name="Choi J.-G."/>
            <person name="Park H.-J."/>
            <person name="Lee G.-B."/>
            <person name="Lee Y.-G."/>
            <person name="Hong S.-Y."/>
            <person name="Cho K."/>
            <person name="Sohn K.H."/>
        </authorList>
    </citation>
    <scope>NUCLEOTIDE SEQUENCE</scope>
    <source>
        <strain evidence="3">KR_2_A2</strain>
    </source>
</reference>
<dbReference type="Proteomes" id="UP000704712">
    <property type="component" value="Unassembled WGS sequence"/>
</dbReference>
<evidence type="ECO:0000313" key="3">
    <source>
        <dbReference type="EMBL" id="KAF4135197.1"/>
    </source>
</evidence>
<dbReference type="SUPFAM" id="SSF46565">
    <property type="entry name" value="Chaperone J-domain"/>
    <property type="match status" value="1"/>
</dbReference>
<feature type="signal peptide" evidence="1">
    <location>
        <begin position="1"/>
        <end position="24"/>
    </location>
</feature>
<accession>A0A8S9U740</accession>
<feature type="chain" id="PRO_5035823565" evidence="1">
    <location>
        <begin position="25"/>
        <end position="1189"/>
    </location>
</feature>
<dbReference type="GO" id="GO:0005778">
    <property type="term" value="C:peroxisomal membrane"/>
    <property type="evidence" value="ECO:0007669"/>
    <property type="project" value="TreeGrafter"/>
</dbReference>
<protein>
    <submittedName>
        <fullName evidence="3">Tim17/Tim22/Tim23/Pmp24 family</fullName>
    </submittedName>
</protein>